<dbReference type="EMBL" id="MDSU01000018">
    <property type="protein sequence ID" value="OSS41781.1"/>
    <property type="molecule type" value="Genomic_DNA"/>
</dbReference>
<dbReference type="Gene3D" id="1.20.120.700">
    <property type="entry name" value="nitrate reductase, subunit delta (NarJ)"/>
    <property type="match status" value="1"/>
</dbReference>
<dbReference type="STRING" id="1562698.DESAMIL20_1334"/>
<proteinExistence type="predicted"/>
<dbReference type="AlphaFoldDB" id="A0A1X4XW70"/>
<dbReference type="InterPro" id="IPR036411">
    <property type="entry name" value="TorD-like_sf"/>
</dbReference>
<dbReference type="NCBIfam" id="TIGR00684">
    <property type="entry name" value="narJ"/>
    <property type="match status" value="1"/>
</dbReference>
<protein>
    <submittedName>
        <fullName evidence="2">Respiratory nitrate reductase delta chain</fullName>
        <ecNumber evidence="2">1.7.99.4</ecNumber>
    </submittedName>
</protein>
<dbReference type="GO" id="GO:0016491">
    <property type="term" value="F:oxidoreductase activity"/>
    <property type="evidence" value="ECO:0007669"/>
    <property type="project" value="UniProtKB-KW"/>
</dbReference>
<dbReference type="EC" id="1.7.99.4" evidence="2"/>
<gene>
    <name evidence="2" type="ORF">DESAMIL20_1334</name>
</gene>
<dbReference type="OrthoDB" id="8478585at2"/>
<dbReference type="RefSeq" id="WP_086034008.1">
    <property type="nucleotide sequence ID" value="NZ_MDSU01000018.1"/>
</dbReference>
<evidence type="ECO:0000256" key="1">
    <source>
        <dbReference type="ARBA" id="ARBA00023063"/>
    </source>
</evidence>
<dbReference type="GO" id="GO:0051082">
    <property type="term" value="F:unfolded protein binding"/>
    <property type="evidence" value="ECO:0007669"/>
    <property type="project" value="InterPro"/>
</dbReference>
<sequence length="165" mass="19108">MKTFKLFSVLLLYPDNELISHCSELKNFVHSSKLGFVEPLIDYMQNSEDLIELQKDYTFIFDLTPACSLYILEHFADDKNKGKNLLEFLEKYTQKGLNIAQNTTPDYLPIYLEYLSLIEKDKALAEIDSYSDVFDKIYKKLKGLNSPYALVFQALAKKEVLSELP</sequence>
<dbReference type="SUPFAM" id="SSF89155">
    <property type="entry name" value="TorD-like"/>
    <property type="match status" value="1"/>
</dbReference>
<organism evidence="2 3">
    <name type="scientific">Desulfurella amilsii</name>
    <dbReference type="NCBI Taxonomy" id="1562698"/>
    <lineage>
        <taxon>Bacteria</taxon>
        <taxon>Pseudomonadati</taxon>
        <taxon>Campylobacterota</taxon>
        <taxon>Desulfurellia</taxon>
        <taxon>Desulfurellales</taxon>
        <taxon>Desulfurellaceae</taxon>
        <taxon>Desulfurella</taxon>
    </lineage>
</organism>
<comment type="caution">
    <text evidence="2">The sequence shown here is derived from an EMBL/GenBank/DDBJ whole genome shotgun (WGS) entry which is preliminary data.</text>
</comment>
<keyword evidence="1" id="KW-0534">Nitrate assimilation</keyword>
<dbReference type="GO" id="GO:0016530">
    <property type="term" value="F:metallochaperone activity"/>
    <property type="evidence" value="ECO:0007669"/>
    <property type="project" value="TreeGrafter"/>
</dbReference>
<evidence type="ECO:0000313" key="2">
    <source>
        <dbReference type="EMBL" id="OSS41781.1"/>
    </source>
</evidence>
<dbReference type="GO" id="GO:0051131">
    <property type="term" value="P:chaperone-mediated protein complex assembly"/>
    <property type="evidence" value="ECO:0007669"/>
    <property type="project" value="InterPro"/>
</dbReference>
<dbReference type="Gene3D" id="1.10.4070.10">
    <property type="entry name" value="putative redox-enzyme maturation protein domain"/>
    <property type="match status" value="1"/>
</dbReference>
<dbReference type="Proteomes" id="UP000194141">
    <property type="component" value="Unassembled WGS sequence"/>
</dbReference>
<dbReference type="GO" id="GO:0042128">
    <property type="term" value="P:nitrate assimilation"/>
    <property type="evidence" value="ECO:0007669"/>
    <property type="project" value="UniProtKB-KW"/>
</dbReference>
<evidence type="ECO:0000313" key="3">
    <source>
        <dbReference type="Proteomes" id="UP000194141"/>
    </source>
</evidence>
<dbReference type="PANTHER" id="PTHR43680:SF2">
    <property type="entry name" value="NITRATE REDUCTASE MOLYBDENUM COFACTOR ASSEMBLY CHAPERONE NARJ"/>
    <property type="match status" value="1"/>
</dbReference>
<name>A0A1X4XW70_9BACT</name>
<keyword evidence="2" id="KW-0560">Oxidoreductase</keyword>
<dbReference type="InterPro" id="IPR003765">
    <property type="entry name" value="NO3_reductase_chaperone_NarJ"/>
</dbReference>
<dbReference type="InterPro" id="IPR020945">
    <property type="entry name" value="DMSO/NO3_reduct_chaperone"/>
</dbReference>
<keyword evidence="3" id="KW-1185">Reference proteome</keyword>
<reference evidence="2 3" key="1">
    <citation type="journal article" date="2017" name="Front. Microbiol.">
        <title>Genome Sequence of Desulfurella amilsii Strain TR1 and Comparative Genomics of Desulfurellaceae Family.</title>
        <authorList>
            <person name="Florentino A.P."/>
            <person name="Stams A.J."/>
            <person name="Sanchez-Andrea I."/>
        </authorList>
    </citation>
    <scope>NUCLEOTIDE SEQUENCE [LARGE SCALE GENOMIC DNA]</scope>
    <source>
        <strain evidence="2 3">TR1</strain>
    </source>
</reference>
<dbReference type="Pfam" id="PF02613">
    <property type="entry name" value="Nitrate_red_del"/>
    <property type="match status" value="1"/>
</dbReference>
<accession>A0A1X4XW70</accession>
<dbReference type="PANTHER" id="PTHR43680">
    <property type="entry name" value="NITRATE REDUCTASE MOLYBDENUM COFACTOR ASSEMBLY CHAPERONE"/>
    <property type="match status" value="1"/>
</dbReference>